<keyword evidence="9" id="KW-0449">Lipoprotein</keyword>
<evidence type="ECO:0000256" key="7">
    <source>
        <dbReference type="ARBA" id="ARBA00023180"/>
    </source>
</evidence>
<dbReference type="EMBL" id="CP136893">
    <property type="protein sequence ID" value="WOL04993.1"/>
    <property type="molecule type" value="Genomic_DNA"/>
</dbReference>
<keyword evidence="13" id="KW-1185">Reference proteome</keyword>
<accession>A0AAQ3QDA7</accession>
<dbReference type="AlphaFoldDB" id="A0AAQ3QDA7"/>
<dbReference type="GO" id="GO:0012505">
    <property type="term" value="C:endomembrane system"/>
    <property type="evidence" value="ECO:0007669"/>
    <property type="project" value="UniProtKB-SubCell"/>
</dbReference>
<keyword evidence="8" id="KW-0379">Hydroxylation</keyword>
<keyword evidence="5" id="KW-0654">Proteoglycan</keyword>
<evidence type="ECO:0000256" key="6">
    <source>
        <dbReference type="ARBA" id="ARBA00023136"/>
    </source>
</evidence>
<sequence length="124" mass="12982">MRRKLGKCESELSNIKRSSPPTKSLLRLPILHTQLKPLAFLFLPPHLRCACNSCHFILLAMEATLKLRLSAVAMIAVVMASSLVEKAVAAEAPAPSPASGATSSSTAAAAVASLAALAFGHLFC</sequence>
<reference evidence="12 13" key="1">
    <citation type="submission" date="2023-10" db="EMBL/GenBank/DDBJ databases">
        <title>Chromosome-scale genome assembly provides insights into flower coloration mechanisms of Canna indica.</title>
        <authorList>
            <person name="Li C."/>
        </authorList>
    </citation>
    <scope>NUCLEOTIDE SEQUENCE [LARGE SCALE GENOMIC DNA]</scope>
    <source>
        <tissue evidence="12">Flower</tissue>
    </source>
</reference>
<comment type="subcellular location">
    <subcellularLocation>
        <location evidence="10">Endomembrane system</location>
        <topology evidence="10">Lipid-anchor</topology>
    </subcellularLocation>
    <subcellularLocation>
        <location evidence="1">Membrane</location>
        <topology evidence="1">Lipid-anchor</topology>
        <topology evidence="1">GPI-anchor</topology>
    </subcellularLocation>
</comment>
<evidence type="ECO:0000256" key="9">
    <source>
        <dbReference type="ARBA" id="ARBA00023288"/>
    </source>
</evidence>
<keyword evidence="3" id="KW-0336">GPI-anchor</keyword>
<evidence type="ECO:0000313" key="13">
    <source>
        <dbReference type="Proteomes" id="UP001327560"/>
    </source>
</evidence>
<proteinExistence type="inferred from homology"/>
<dbReference type="InterPro" id="IPR039281">
    <property type="entry name" value="AGP3/12/13/14/21"/>
</dbReference>
<name>A0AAQ3QDA7_9LILI</name>
<feature type="compositionally biased region" description="Basic and acidic residues" evidence="11">
    <location>
        <begin position="1"/>
        <end position="10"/>
    </location>
</feature>
<protein>
    <submittedName>
        <fullName evidence="12">Uncharacterized protein</fullName>
    </submittedName>
</protein>
<dbReference type="GO" id="GO:0098552">
    <property type="term" value="C:side of membrane"/>
    <property type="evidence" value="ECO:0007669"/>
    <property type="project" value="UniProtKB-KW"/>
</dbReference>
<feature type="compositionally biased region" description="Polar residues" evidence="11">
    <location>
        <begin position="11"/>
        <end position="20"/>
    </location>
</feature>
<evidence type="ECO:0000256" key="2">
    <source>
        <dbReference type="ARBA" id="ARBA00005835"/>
    </source>
</evidence>
<evidence type="ECO:0000256" key="5">
    <source>
        <dbReference type="ARBA" id="ARBA00022974"/>
    </source>
</evidence>
<feature type="region of interest" description="Disordered" evidence="11">
    <location>
        <begin position="1"/>
        <end position="20"/>
    </location>
</feature>
<evidence type="ECO:0000256" key="4">
    <source>
        <dbReference type="ARBA" id="ARBA00022729"/>
    </source>
</evidence>
<evidence type="ECO:0000256" key="8">
    <source>
        <dbReference type="ARBA" id="ARBA00023278"/>
    </source>
</evidence>
<dbReference type="PANTHER" id="PTHR34114:SF11">
    <property type="entry name" value="ARABINOGALACTAN PROTEIN 13-RELATED"/>
    <property type="match status" value="1"/>
</dbReference>
<evidence type="ECO:0000256" key="1">
    <source>
        <dbReference type="ARBA" id="ARBA00004589"/>
    </source>
</evidence>
<evidence type="ECO:0000256" key="10">
    <source>
        <dbReference type="ARBA" id="ARBA00037868"/>
    </source>
</evidence>
<keyword evidence="6" id="KW-0472">Membrane</keyword>
<dbReference type="Proteomes" id="UP001327560">
    <property type="component" value="Chromosome 4"/>
</dbReference>
<dbReference type="PANTHER" id="PTHR34114">
    <property type="entry name" value="ARABINOGALACTAN PEPTIDE 1"/>
    <property type="match status" value="1"/>
</dbReference>
<organism evidence="12 13">
    <name type="scientific">Canna indica</name>
    <name type="common">Indian-shot</name>
    <dbReference type="NCBI Taxonomy" id="4628"/>
    <lineage>
        <taxon>Eukaryota</taxon>
        <taxon>Viridiplantae</taxon>
        <taxon>Streptophyta</taxon>
        <taxon>Embryophyta</taxon>
        <taxon>Tracheophyta</taxon>
        <taxon>Spermatophyta</taxon>
        <taxon>Magnoliopsida</taxon>
        <taxon>Liliopsida</taxon>
        <taxon>Zingiberales</taxon>
        <taxon>Cannaceae</taxon>
        <taxon>Canna</taxon>
    </lineage>
</organism>
<evidence type="ECO:0000256" key="11">
    <source>
        <dbReference type="SAM" id="MobiDB-lite"/>
    </source>
</evidence>
<keyword evidence="7" id="KW-0325">Glycoprotein</keyword>
<evidence type="ECO:0000313" key="12">
    <source>
        <dbReference type="EMBL" id="WOL04993.1"/>
    </source>
</evidence>
<comment type="similarity">
    <text evidence="2">Belongs to the AG-peptide AGP family.</text>
</comment>
<evidence type="ECO:0000256" key="3">
    <source>
        <dbReference type="ARBA" id="ARBA00022622"/>
    </source>
</evidence>
<keyword evidence="4" id="KW-0732">Signal</keyword>
<gene>
    <name evidence="12" type="ORF">Cni_G13716</name>
</gene>